<comment type="caution">
    <text evidence="1">The sequence shown here is derived from an EMBL/GenBank/DDBJ whole genome shotgun (WGS) entry which is preliminary data.</text>
</comment>
<dbReference type="AlphaFoldDB" id="A0A4R8FYC5"/>
<dbReference type="Proteomes" id="UP000294489">
    <property type="component" value="Unassembled WGS sequence"/>
</dbReference>
<organism evidence="1 2">
    <name type="scientific">Modicisalibacter xianhensis</name>
    <dbReference type="NCBI Taxonomy" id="442341"/>
    <lineage>
        <taxon>Bacteria</taxon>
        <taxon>Pseudomonadati</taxon>
        <taxon>Pseudomonadota</taxon>
        <taxon>Gammaproteobacteria</taxon>
        <taxon>Oceanospirillales</taxon>
        <taxon>Halomonadaceae</taxon>
        <taxon>Modicisalibacter</taxon>
    </lineage>
</organism>
<reference evidence="1 2" key="1">
    <citation type="submission" date="2019-03" db="EMBL/GenBank/DDBJ databases">
        <title>Freshwater and sediment microbial communities from various areas in North America, analyzing microbe dynamics in response to fracking.</title>
        <authorList>
            <person name="Lamendella R."/>
        </authorList>
    </citation>
    <scope>NUCLEOTIDE SEQUENCE [LARGE SCALE GENOMIC DNA]</scope>
    <source>
        <strain evidence="1 2">6_TX</strain>
    </source>
</reference>
<protein>
    <submittedName>
        <fullName evidence="1">Uncharacterized protein</fullName>
    </submittedName>
</protein>
<accession>A0A4R8FYC5</accession>
<name>A0A4R8FYC5_9GAMM</name>
<evidence type="ECO:0000313" key="1">
    <source>
        <dbReference type="EMBL" id="TDX32075.1"/>
    </source>
</evidence>
<sequence>MLYQERKPPLGDARDLQVGQRVEVGAAIGHRVIVLEITEVVSEGHYKGDQVAPDPLDHRPLNEVSRMKDQHFSWRNVLRIMS</sequence>
<proteinExistence type="predicted"/>
<dbReference type="EMBL" id="SOEC01000002">
    <property type="protein sequence ID" value="TDX32075.1"/>
    <property type="molecule type" value="Genomic_DNA"/>
</dbReference>
<evidence type="ECO:0000313" key="2">
    <source>
        <dbReference type="Proteomes" id="UP000294489"/>
    </source>
</evidence>
<gene>
    <name evidence="1" type="ORF">DFO67_10223</name>
</gene>